<comment type="similarity">
    <text evidence="7">Belongs to the DVL/RTFL small polypeptides family.</text>
</comment>
<keyword evidence="10" id="KW-1185">Reference proteome</keyword>
<comment type="caution">
    <text evidence="9">The sequence shown here is derived from an EMBL/GenBank/DDBJ whole genome shotgun (WGS) entry which is preliminary data.</text>
</comment>
<dbReference type="GO" id="GO:0005886">
    <property type="term" value="C:plasma membrane"/>
    <property type="evidence" value="ECO:0007669"/>
    <property type="project" value="UniProtKB-SubCell"/>
</dbReference>
<dbReference type="PANTHER" id="PTHR47596:SF2">
    <property type="entry name" value="SMALL POLYPEPTIDE DEVIL 9"/>
    <property type="match status" value="1"/>
</dbReference>
<accession>A0A7J0DNP2</accession>
<reference evidence="10" key="1">
    <citation type="submission" date="2019-07" db="EMBL/GenBank/DDBJ databases">
        <title>De Novo Assembly of kiwifruit Actinidia rufa.</title>
        <authorList>
            <person name="Sugita-Konishi S."/>
            <person name="Sato K."/>
            <person name="Mori E."/>
            <person name="Abe Y."/>
            <person name="Kisaki G."/>
            <person name="Hamano K."/>
            <person name="Suezawa K."/>
            <person name="Otani M."/>
            <person name="Fukuda T."/>
            <person name="Manabe T."/>
            <person name="Gomi K."/>
            <person name="Tabuchi M."/>
            <person name="Akimitsu K."/>
            <person name="Kataoka I."/>
        </authorList>
    </citation>
    <scope>NUCLEOTIDE SEQUENCE [LARGE SCALE GENOMIC DNA]</scope>
    <source>
        <strain evidence="10">cv. Fuchu</strain>
    </source>
</reference>
<protein>
    <submittedName>
        <fullName evidence="9">ROTUNDIFOLIA like 2</fullName>
    </submittedName>
</protein>
<keyword evidence="4" id="KW-0812">Transmembrane</keyword>
<gene>
    <name evidence="9" type="ORF">Acr_00g0061510</name>
</gene>
<evidence type="ECO:0000256" key="7">
    <source>
        <dbReference type="ARBA" id="ARBA00024340"/>
    </source>
</evidence>
<dbReference type="InterPro" id="IPR052692">
    <property type="entry name" value="DVL_RTFL_polypeptides"/>
</dbReference>
<evidence type="ECO:0000256" key="6">
    <source>
        <dbReference type="ARBA" id="ARBA00023136"/>
    </source>
</evidence>
<evidence type="ECO:0000256" key="2">
    <source>
        <dbReference type="ARBA" id="ARBA00022473"/>
    </source>
</evidence>
<proteinExistence type="inferred from homology"/>
<comment type="subcellular location">
    <subcellularLocation>
        <location evidence="1">Cell membrane</location>
        <topology evidence="1">Single-pass membrane protein</topology>
    </subcellularLocation>
</comment>
<dbReference type="AlphaFoldDB" id="A0A7J0DNP2"/>
<evidence type="ECO:0000313" key="9">
    <source>
        <dbReference type="EMBL" id="GFS39182.1"/>
    </source>
</evidence>
<evidence type="ECO:0000256" key="5">
    <source>
        <dbReference type="ARBA" id="ARBA00022989"/>
    </source>
</evidence>
<keyword evidence="3" id="KW-1003">Cell membrane</keyword>
<keyword evidence="5" id="KW-1133">Transmembrane helix</keyword>
<evidence type="ECO:0000256" key="1">
    <source>
        <dbReference type="ARBA" id="ARBA00004162"/>
    </source>
</evidence>
<organism evidence="9 10">
    <name type="scientific">Actinidia rufa</name>
    <dbReference type="NCBI Taxonomy" id="165716"/>
    <lineage>
        <taxon>Eukaryota</taxon>
        <taxon>Viridiplantae</taxon>
        <taxon>Streptophyta</taxon>
        <taxon>Embryophyta</taxon>
        <taxon>Tracheophyta</taxon>
        <taxon>Spermatophyta</taxon>
        <taxon>Magnoliopsida</taxon>
        <taxon>eudicotyledons</taxon>
        <taxon>Gunneridae</taxon>
        <taxon>Pentapetalae</taxon>
        <taxon>asterids</taxon>
        <taxon>Ericales</taxon>
        <taxon>Actinidiaceae</taxon>
        <taxon>Actinidia</taxon>
    </lineage>
</organism>
<sequence length="128" mass="14322">MDHKWKLPKDYDTSTSPIFSSLMRSFSHKTTTSKSTLLRTCSQKSSPLSRSSSLRSSSSYKSSLSRSSSQKSTCSSSQKSPLSQSSSQKCSDFARKCGSLAKEQRARFYIMKRCVTMLVCWHNHGDAN</sequence>
<keyword evidence="2" id="KW-0217">Developmental protein</keyword>
<dbReference type="Proteomes" id="UP000585474">
    <property type="component" value="Unassembled WGS sequence"/>
</dbReference>
<evidence type="ECO:0000313" key="10">
    <source>
        <dbReference type="Proteomes" id="UP000585474"/>
    </source>
</evidence>
<dbReference type="InterPro" id="IPR012552">
    <property type="entry name" value="DVL"/>
</dbReference>
<dbReference type="GO" id="GO:0008285">
    <property type="term" value="P:negative regulation of cell population proliferation"/>
    <property type="evidence" value="ECO:0007669"/>
    <property type="project" value="InterPro"/>
</dbReference>
<dbReference type="Pfam" id="PF08137">
    <property type="entry name" value="DVL"/>
    <property type="match status" value="1"/>
</dbReference>
<name>A0A7J0DNP2_9ERIC</name>
<feature type="region of interest" description="Disordered" evidence="8">
    <location>
        <begin position="29"/>
        <end position="90"/>
    </location>
</feature>
<evidence type="ECO:0000256" key="4">
    <source>
        <dbReference type="ARBA" id="ARBA00022692"/>
    </source>
</evidence>
<keyword evidence="6" id="KW-0472">Membrane</keyword>
<dbReference type="GO" id="GO:0048367">
    <property type="term" value="P:shoot system development"/>
    <property type="evidence" value="ECO:0007669"/>
    <property type="project" value="UniProtKB-ARBA"/>
</dbReference>
<dbReference type="EMBL" id="BJWL01000324">
    <property type="protein sequence ID" value="GFS39182.1"/>
    <property type="molecule type" value="Genomic_DNA"/>
</dbReference>
<evidence type="ECO:0000256" key="3">
    <source>
        <dbReference type="ARBA" id="ARBA00022475"/>
    </source>
</evidence>
<dbReference type="OrthoDB" id="1613769at2759"/>
<dbReference type="PANTHER" id="PTHR47596">
    <property type="entry name" value="DVL13"/>
    <property type="match status" value="1"/>
</dbReference>
<evidence type="ECO:0000256" key="8">
    <source>
        <dbReference type="SAM" id="MobiDB-lite"/>
    </source>
</evidence>